<dbReference type="AlphaFoldDB" id="A0A6J4TRF4"/>
<accession>A0A6J4TRF4</accession>
<gene>
    <name evidence="1" type="ORF">AVDCRST_MAG67-4006</name>
</gene>
<protein>
    <submittedName>
        <fullName evidence="1">Uncharacterized protein</fullName>
    </submittedName>
</protein>
<sequence length="194" mass="21259">MSTDQGGFLPVNTNVLVQTLVESVHAQVEERRASRELVQTPPSLQADHMLIVDDEHALERALRVSGYLARLVEVELFEPARRPAGWVPEKVAAYRARAETEDDAVAALCGDLALAEPVGKPSPDDPAAMTWQVPGPGGHVRHYLARRAIEELLRDREHPVAGDPADLKRAWVYGYLVRTCEEALADQSTQAPAA</sequence>
<name>A0A6J4TRF4_9ACTN</name>
<reference evidence="1" key="1">
    <citation type="submission" date="2020-02" db="EMBL/GenBank/DDBJ databases">
        <authorList>
            <person name="Meier V. D."/>
        </authorList>
    </citation>
    <scope>NUCLEOTIDE SEQUENCE</scope>
    <source>
        <strain evidence="1">AVDCRST_MAG67</strain>
    </source>
</reference>
<proteinExistence type="predicted"/>
<dbReference type="EMBL" id="CADCVQ010000164">
    <property type="protein sequence ID" value="CAA9529532.1"/>
    <property type="molecule type" value="Genomic_DNA"/>
</dbReference>
<organism evidence="1">
    <name type="scientific">uncultured Solirubrobacteraceae bacterium</name>
    <dbReference type="NCBI Taxonomy" id="1162706"/>
    <lineage>
        <taxon>Bacteria</taxon>
        <taxon>Bacillati</taxon>
        <taxon>Actinomycetota</taxon>
        <taxon>Thermoleophilia</taxon>
        <taxon>Solirubrobacterales</taxon>
        <taxon>Solirubrobacteraceae</taxon>
        <taxon>environmental samples</taxon>
    </lineage>
</organism>
<evidence type="ECO:0000313" key="1">
    <source>
        <dbReference type="EMBL" id="CAA9529532.1"/>
    </source>
</evidence>